<name>A0ABX7IH74_9ACTO</name>
<dbReference type="InterPro" id="IPR025338">
    <property type="entry name" value="DUF4244"/>
</dbReference>
<evidence type="ECO:0000256" key="1">
    <source>
        <dbReference type="SAM" id="Phobius"/>
    </source>
</evidence>
<feature type="transmembrane region" description="Helical" evidence="1">
    <location>
        <begin position="21"/>
        <end position="41"/>
    </location>
</feature>
<keyword evidence="1" id="KW-0812">Transmembrane</keyword>
<organism evidence="2 3">
    <name type="scientific">Arcanobacterium phocisimile</name>
    <dbReference type="NCBI Taxonomy" id="1302235"/>
    <lineage>
        <taxon>Bacteria</taxon>
        <taxon>Bacillati</taxon>
        <taxon>Actinomycetota</taxon>
        <taxon>Actinomycetes</taxon>
        <taxon>Actinomycetales</taxon>
        <taxon>Actinomycetaceae</taxon>
        <taxon>Arcanobacterium</taxon>
    </lineage>
</organism>
<evidence type="ECO:0000313" key="2">
    <source>
        <dbReference type="EMBL" id="QRV02085.1"/>
    </source>
</evidence>
<dbReference type="RefSeq" id="WP_204424323.1">
    <property type="nucleotide sequence ID" value="NZ_CP070228.1"/>
</dbReference>
<keyword evidence="3" id="KW-1185">Reference proteome</keyword>
<dbReference type="Pfam" id="PF14029">
    <property type="entry name" value="DUF4244"/>
    <property type="match status" value="1"/>
</dbReference>
<gene>
    <name evidence="2" type="ORF">JTE88_08430</name>
</gene>
<dbReference type="EMBL" id="CP070228">
    <property type="protein sequence ID" value="QRV02085.1"/>
    <property type="molecule type" value="Genomic_DNA"/>
</dbReference>
<keyword evidence="1" id="KW-0472">Membrane</keyword>
<keyword evidence="1" id="KW-1133">Transmembrane helix</keyword>
<proteinExistence type="predicted"/>
<reference evidence="2 3" key="1">
    <citation type="submission" date="2021-02" db="EMBL/GenBank/DDBJ databases">
        <title>Complete Genome Sequence of Arcanobacterium phocisimile strain DSM 26142T from a harbour seal.</title>
        <authorList>
            <person name="Borowiak M."/>
            <person name="Alssahen M."/>
            <person name="Malorny B."/>
            <person name="Laemmler C."/>
            <person name="Siebert U."/>
            <person name="Ploetz M."/>
            <person name="Abdulmawjood A."/>
        </authorList>
    </citation>
    <scope>NUCLEOTIDE SEQUENCE [LARGE SCALE GENOMIC DNA]</scope>
    <source>
        <strain evidence="2 3">DSM 26142</strain>
    </source>
</reference>
<protein>
    <submittedName>
        <fullName evidence="2">DUF4244 domain-containing protein</fullName>
    </submittedName>
</protein>
<accession>A0ABX7IH74</accession>
<sequence length="63" mass="7156">MKALSMFRNCRRGVENGMVSAEYAVGTIATTSIAGVLIWIVQQDWFKELFVALFKMIFEAFMS</sequence>
<evidence type="ECO:0000313" key="3">
    <source>
        <dbReference type="Proteomes" id="UP000602653"/>
    </source>
</evidence>
<dbReference type="Proteomes" id="UP000602653">
    <property type="component" value="Chromosome"/>
</dbReference>